<keyword evidence="2" id="KW-0813">Transport</keyword>
<accession>A0ABN6MBB9</accession>
<dbReference type="Gene3D" id="1.10.3820.10">
    <property type="entry name" value="Di-heme elbow motif domain"/>
    <property type="match status" value="1"/>
</dbReference>
<evidence type="ECO:0000256" key="3">
    <source>
        <dbReference type="ARBA" id="ARBA00022617"/>
    </source>
</evidence>
<evidence type="ECO:0000313" key="9">
    <source>
        <dbReference type="EMBL" id="BDE94899.1"/>
    </source>
</evidence>
<evidence type="ECO:0000259" key="8">
    <source>
        <dbReference type="Pfam" id="PF14537"/>
    </source>
</evidence>
<keyword evidence="7" id="KW-1133">Transmembrane helix</keyword>
<dbReference type="InterPro" id="IPR036280">
    <property type="entry name" value="Multihaem_cyt_sf"/>
</dbReference>
<evidence type="ECO:0000256" key="7">
    <source>
        <dbReference type="SAM" id="Phobius"/>
    </source>
</evidence>
<protein>
    <recommendedName>
        <fullName evidence="8">Tetrahaem cytochrome domain-containing protein</fullName>
    </recommendedName>
</protein>
<keyword evidence="10" id="KW-1185">Reference proteome</keyword>
<evidence type="ECO:0000256" key="2">
    <source>
        <dbReference type="ARBA" id="ARBA00022448"/>
    </source>
</evidence>
<dbReference type="InterPro" id="IPR038266">
    <property type="entry name" value="NapC/NirT_cytc_sf"/>
</dbReference>
<dbReference type="InterPro" id="IPR012286">
    <property type="entry name" value="Tetrahaem_cytochrome"/>
</dbReference>
<keyword evidence="4" id="KW-0479">Metal-binding</keyword>
<comment type="subcellular location">
    <subcellularLocation>
        <location evidence="1">Cell envelope</location>
    </subcellularLocation>
</comment>
<evidence type="ECO:0000256" key="4">
    <source>
        <dbReference type="ARBA" id="ARBA00022723"/>
    </source>
</evidence>
<reference evidence="9 10" key="1">
    <citation type="submission" date="2022-01" db="EMBL/GenBank/DDBJ databases">
        <title>Novel bile acid biosynthetic pathways are enriched in the microbiome of centenarians.</title>
        <authorList>
            <person name="Sato Y."/>
            <person name="Atarashi K."/>
            <person name="Plichta R.D."/>
            <person name="Arai Y."/>
            <person name="Sasajima S."/>
            <person name="Kearney M.S."/>
            <person name="Suda W."/>
            <person name="Takeshita K."/>
            <person name="Sasaki T."/>
            <person name="Okamoto S."/>
            <person name="Skelly N.A."/>
            <person name="Okamura Y."/>
            <person name="Vlamakis H."/>
            <person name="Li Y."/>
            <person name="Tanoue T."/>
            <person name="Takei H."/>
            <person name="Nittono H."/>
            <person name="Narushima S."/>
            <person name="Irie J."/>
            <person name="Itoh H."/>
            <person name="Moriya K."/>
            <person name="Sugiura Y."/>
            <person name="Suematsu M."/>
            <person name="Moritoki N."/>
            <person name="Shibata S."/>
            <person name="Littman R.D."/>
            <person name="Fischbach A.M."/>
            <person name="Uwamino Y."/>
            <person name="Inoue T."/>
            <person name="Honda A."/>
            <person name="Hattori M."/>
            <person name="Murai T."/>
            <person name="Xavier J.R."/>
            <person name="Hirose N."/>
            <person name="Honda K."/>
        </authorList>
    </citation>
    <scope>NUCLEOTIDE SEQUENCE [LARGE SCALE GENOMIC DNA]</scope>
    <source>
        <strain evidence="9 10">CE91-St30</strain>
    </source>
</reference>
<dbReference type="Pfam" id="PF14537">
    <property type="entry name" value="Cytochrom_c3_2"/>
    <property type="match status" value="1"/>
</dbReference>
<feature type="transmembrane region" description="Helical" evidence="7">
    <location>
        <begin position="35"/>
        <end position="56"/>
    </location>
</feature>
<proteinExistence type="predicted"/>
<name>A0ABN6MBB9_9ACTN</name>
<keyword evidence="6" id="KW-0408">Iron</keyword>
<evidence type="ECO:0000256" key="6">
    <source>
        <dbReference type="ARBA" id="ARBA00023004"/>
    </source>
</evidence>
<dbReference type="Proteomes" id="UP001320544">
    <property type="component" value="Chromosome"/>
</dbReference>
<keyword evidence="7" id="KW-0812">Transmembrane</keyword>
<keyword evidence="5" id="KW-0249">Electron transport</keyword>
<evidence type="ECO:0000256" key="1">
    <source>
        <dbReference type="ARBA" id="ARBA00004196"/>
    </source>
</evidence>
<sequence length="205" mass="22180">MEDEKTAADEALSGSDAILEDDQVEPVAKKKRKKWPVVAGVAAVVLVAAGAGFWVWHESPAFCNAICHSPMDPYVESYESGDESLMVTAHAQEGYTCLQCHEPKIDEQIAEGIKWVSGDFKDPLPKMEYDETFCLNEACHDMDRAGLEALTDGLAFNPHQNRHGDIACGTCHSAHGPSDLYCGQCHEEAAAMAPELGWTVGGVSL</sequence>
<evidence type="ECO:0000313" key="10">
    <source>
        <dbReference type="Proteomes" id="UP001320544"/>
    </source>
</evidence>
<organism evidence="9 10">
    <name type="scientific">Raoultibacter timonensis</name>
    <dbReference type="NCBI Taxonomy" id="1907662"/>
    <lineage>
        <taxon>Bacteria</taxon>
        <taxon>Bacillati</taxon>
        <taxon>Actinomycetota</taxon>
        <taxon>Coriobacteriia</taxon>
        <taxon>Eggerthellales</taxon>
        <taxon>Eggerthellaceae</taxon>
        <taxon>Raoultibacter</taxon>
    </lineage>
</organism>
<evidence type="ECO:0000256" key="5">
    <source>
        <dbReference type="ARBA" id="ARBA00022982"/>
    </source>
</evidence>
<dbReference type="Gene3D" id="1.10.1130.10">
    <property type="entry name" value="Flavocytochrome C3, Chain A"/>
    <property type="match status" value="1"/>
</dbReference>
<dbReference type="RefSeq" id="WP_244411422.1">
    <property type="nucleotide sequence ID" value="NZ_AP025564.1"/>
</dbReference>
<keyword evidence="7" id="KW-0472">Membrane</keyword>
<dbReference type="SUPFAM" id="SSF48695">
    <property type="entry name" value="Multiheme cytochromes"/>
    <property type="match status" value="1"/>
</dbReference>
<feature type="domain" description="Tetrahaem cytochrome" evidence="8">
    <location>
        <begin position="89"/>
        <end position="187"/>
    </location>
</feature>
<keyword evidence="3" id="KW-0349">Heme</keyword>
<dbReference type="EMBL" id="AP025564">
    <property type="protein sequence ID" value="BDE94899.1"/>
    <property type="molecule type" value="Genomic_DNA"/>
</dbReference>
<gene>
    <name evidence="9" type="ORF">CE91St30_02320</name>
</gene>